<dbReference type="GO" id="GO:0008408">
    <property type="term" value="F:3'-5' exonuclease activity"/>
    <property type="evidence" value="ECO:0007669"/>
    <property type="project" value="InterPro"/>
</dbReference>
<dbReference type="GO" id="GO:0006139">
    <property type="term" value="P:nucleobase-containing compound metabolic process"/>
    <property type="evidence" value="ECO:0007669"/>
    <property type="project" value="InterPro"/>
</dbReference>
<name>A0AA39Z5G1_9PEZI</name>
<dbReference type="Pfam" id="PF01612">
    <property type="entry name" value="DNA_pol_A_exo1"/>
    <property type="match status" value="1"/>
</dbReference>
<evidence type="ECO:0000259" key="2">
    <source>
        <dbReference type="SMART" id="SM00474"/>
    </source>
</evidence>
<dbReference type="AlphaFoldDB" id="A0AA39Z5G1"/>
<accession>A0AA39Z5G1</accession>
<protein>
    <submittedName>
        <fullName evidence="3">Ribonuclease H-like domain-containing protein</fullName>
    </submittedName>
</protein>
<sequence length="326" mass="35155">MVVFDLIDEYYATPSPPSTPEPRVPSQITIIDTTTAMAELVETLPNLPTSPPSLYVDLEGKDLGRNGTIAIMQLHVLPTNHTYLIDVHTLQDAAFTTPSPSPSGSDATTTASPSPSGSDATTTASPSPSGSDAAAAASPSPSGSDDTTTTTTTTFKSILESPTIPKVFFDVRHDSDALYHLYGINLAGVQDLQLMEHAQSPHKNYVRGLAKCIQYDAGLSRSEVDESQTVKAVGKELWSPELGGSFDVFAERPMRDEIVQYCAQDAWVLPLLYERYEVRIGRMYGVENLRVALAKETEQRIFTFICKSGFELALGGRGGAAANYTL</sequence>
<gene>
    <name evidence="3" type="ORF">QBC41DRAFT_340130</name>
</gene>
<dbReference type="EMBL" id="JAULSY010000119">
    <property type="protein sequence ID" value="KAK0664537.1"/>
    <property type="molecule type" value="Genomic_DNA"/>
</dbReference>
<dbReference type="PANTHER" id="PTHR43040:SF1">
    <property type="entry name" value="RIBONUCLEASE D"/>
    <property type="match status" value="1"/>
</dbReference>
<dbReference type="Proteomes" id="UP001174997">
    <property type="component" value="Unassembled WGS sequence"/>
</dbReference>
<dbReference type="InterPro" id="IPR002562">
    <property type="entry name" value="3'-5'_exonuclease_dom"/>
</dbReference>
<dbReference type="GO" id="GO:0003676">
    <property type="term" value="F:nucleic acid binding"/>
    <property type="evidence" value="ECO:0007669"/>
    <property type="project" value="InterPro"/>
</dbReference>
<proteinExistence type="predicted"/>
<dbReference type="Gene3D" id="3.30.420.10">
    <property type="entry name" value="Ribonuclease H-like superfamily/Ribonuclease H"/>
    <property type="match status" value="1"/>
</dbReference>
<comment type="caution">
    <text evidence="3">The sequence shown here is derived from an EMBL/GenBank/DDBJ whole genome shotgun (WGS) entry which is preliminary data.</text>
</comment>
<feature type="domain" description="3'-5' exonuclease" evidence="2">
    <location>
        <begin position="28"/>
        <end position="281"/>
    </location>
</feature>
<keyword evidence="4" id="KW-1185">Reference proteome</keyword>
<dbReference type="InterPro" id="IPR036397">
    <property type="entry name" value="RNaseH_sf"/>
</dbReference>
<evidence type="ECO:0000313" key="3">
    <source>
        <dbReference type="EMBL" id="KAK0664537.1"/>
    </source>
</evidence>
<evidence type="ECO:0000313" key="4">
    <source>
        <dbReference type="Proteomes" id="UP001174997"/>
    </source>
</evidence>
<dbReference type="PANTHER" id="PTHR43040">
    <property type="entry name" value="RIBONUCLEASE D"/>
    <property type="match status" value="1"/>
</dbReference>
<dbReference type="SUPFAM" id="SSF53098">
    <property type="entry name" value="Ribonuclease H-like"/>
    <property type="match status" value="1"/>
</dbReference>
<dbReference type="InterPro" id="IPR012337">
    <property type="entry name" value="RNaseH-like_sf"/>
</dbReference>
<feature type="compositionally biased region" description="Low complexity" evidence="1">
    <location>
        <begin position="96"/>
        <end position="150"/>
    </location>
</feature>
<reference evidence="3" key="1">
    <citation type="submission" date="2023-06" db="EMBL/GenBank/DDBJ databases">
        <title>Genome-scale phylogeny and comparative genomics of the fungal order Sordariales.</title>
        <authorList>
            <consortium name="Lawrence Berkeley National Laboratory"/>
            <person name="Hensen N."/>
            <person name="Bonometti L."/>
            <person name="Westerberg I."/>
            <person name="Brannstrom I.O."/>
            <person name="Guillou S."/>
            <person name="Cros-Aarteil S."/>
            <person name="Calhoun S."/>
            <person name="Haridas S."/>
            <person name="Kuo A."/>
            <person name="Mondo S."/>
            <person name="Pangilinan J."/>
            <person name="Riley R."/>
            <person name="Labutti K."/>
            <person name="Andreopoulos B."/>
            <person name="Lipzen A."/>
            <person name="Chen C."/>
            <person name="Yanf M."/>
            <person name="Daum C."/>
            <person name="Ng V."/>
            <person name="Clum A."/>
            <person name="Steindorff A."/>
            <person name="Ohm R."/>
            <person name="Martin F."/>
            <person name="Silar P."/>
            <person name="Natvig D."/>
            <person name="Lalanne C."/>
            <person name="Gautier V."/>
            <person name="Ament-Velasquez S.L."/>
            <person name="Kruys A."/>
            <person name="Hutchinson M.I."/>
            <person name="Powell A.J."/>
            <person name="Barry K."/>
            <person name="Miller A.N."/>
            <person name="Grigoriev I.V."/>
            <person name="Debuchy R."/>
            <person name="Gladieux P."/>
            <person name="Thoren M.H."/>
            <person name="Johannesson H."/>
        </authorList>
    </citation>
    <scope>NUCLEOTIDE SEQUENCE</scope>
    <source>
        <strain evidence="3">CBS 307.81</strain>
    </source>
</reference>
<dbReference type="SMART" id="SM00474">
    <property type="entry name" value="35EXOc"/>
    <property type="match status" value="1"/>
</dbReference>
<feature type="region of interest" description="Disordered" evidence="1">
    <location>
        <begin position="95"/>
        <end position="150"/>
    </location>
</feature>
<evidence type="ECO:0000256" key="1">
    <source>
        <dbReference type="SAM" id="MobiDB-lite"/>
    </source>
</evidence>
<organism evidence="3 4">
    <name type="scientific">Cercophora samala</name>
    <dbReference type="NCBI Taxonomy" id="330535"/>
    <lineage>
        <taxon>Eukaryota</taxon>
        <taxon>Fungi</taxon>
        <taxon>Dikarya</taxon>
        <taxon>Ascomycota</taxon>
        <taxon>Pezizomycotina</taxon>
        <taxon>Sordariomycetes</taxon>
        <taxon>Sordariomycetidae</taxon>
        <taxon>Sordariales</taxon>
        <taxon>Lasiosphaeriaceae</taxon>
        <taxon>Cercophora</taxon>
    </lineage>
</organism>